<sequence>MRVSQERNRPDAEHCPSENDPNSANGLSRTGCRFNQRADKCCQGVDVVGRRFLEEADQRKAGPRNRREAKARKVSKVLKKKPPAAAKKVVATVGEKKAIEVKVQKGTAKIRVVTLPRV</sequence>
<name>B0WPT3_CULQU</name>
<dbReference type="AlphaFoldDB" id="B0WPT3"/>
<feature type="compositionally biased region" description="Polar residues" evidence="1">
    <location>
        <begin position="19"/>
        <end position="28"/>
    </location>
</feature>
<feature type="compositionally biased region" description="Basic and acidic residues" evidence="1">
    <location>
        <begin position="1"/>
        <end position="17"/>
    </location>
</feature>
<dbReference type="VEuPathDB" id="VectorBase:CPIJ008828"/>
<feature type="region of interest" description="Disordered" evidence="1">
    <location>
        <begin position="55"/>
        <end position="80"/>
    </location>
</feature>
<feature type="region of interest" description="Disordered" evidence="1">
    <location>
        <begin position="1"/>
        <end position="29"/>
    </location>
</feature>
<feature type="compositionally biased region" description="Basic and acidic residues" evidence="1">
    <location>
        <begin position="55"/>
        <end position="68"/>
    </location>
</feature>
<dbReference type="Proteomes" id="UP000002320">
    <property type="component" value="Unassembled WGS sequence"/>
</dbReference>
<proteinExistence type="predicted"/>
<feature type="compositionally biased region" description="Basic residues" evidence="1">
    <location>
        <begin position="69"/>
        <end position="80"/>
    </location>
</feature>
<evidence type="ECO:0000313" key="4">
    <source>
        <dbReference type="Proteomes" id="UP000002320"/>
    </source>
</evidence>
<keyword evidence="4" id="KW-1185">Reference proteome</keyword>
<dbReference type="EnsemblMetazoa" id="CPIJ008828-RA">
    <property type="protein sequence ID" value="CPIJ008828-PA"/>
    <property type="gene ID" value="CPIJ008828"/>
</dbReference>
<reference evidence="3" key="2">
    <citation type="submission" date="2020-05" db="UniProtKB">
        <authorList>
            <consortium name="EnsemblMetazoa"/>
        </authorList>
    </citation>
    <scope>IDENTIFICATION</scope>
    <source>
        <strain evidence="3">JHB</strain>
    </source>
</reference>
<dbReference type="InParanoid" id="B0WPT3"/>
<evidence type="ECO:0000313" key="3">
    <source>
        <dbReference type="EnsemblMetazoa" id="CPIJ008828-PA"/>
    </source>
</evidence>
<reference evidence="2" key="1">
    <citation type="submission" date="2007-03" db="EMBL/GenBank/DDBJ databases">
        <title>Annotation of Culex pipiens quinquefasciatus.</title>
        <authorList>
            <consortium name="The Broad Institute Genome Sequencing Platform"/>
            <person name="Atkinson P.W."/>
            <person name="Hemingway J."/>
            <person name="Christensen B.M."/>
            <person name="Higgs S."/>
            <person name="Kodira C."/>
            <person name="Hannick L."/>
            <person name="Megy K."/>
            <person name="O'Leary S."/>
            <person name="Pearson M."/>
            <person name="Haas B.J."/>
            <person name="Mauceli E."/>
            <person name="Wortman J.R."/>
            <person name="Lee N.H."/>
            <person name="Guigo R."/>
            <person name="Stanke M."/>
            <person name="Alvarado L."/>
            <person name="Amedeo P."/>
            <person name="Antoine C.H."/>
            <person name="Arensburger P."/>
            <person name="Bidwell S.L."/>
            <person name="Crawford M."/>
            <person name="Camaro F."/>
            <person name="Devon K."/>
            <person name="Engels R."/>
            <person name="Hammond M."/>
            <person name="Howarth C."/>
            <person name="Koehrsen M."/>
            <person name="Lawson D."/>
            <person name="Montgomery P."/>
            <person name="Nene V."/>
            <person name="Nusbaum C."/>
            <person name="Puiu D."/>
            <person name="Romero-Severson J."/>
            <person name="Severson D.W."/>
            <person name="Shumway M."/>
            <person name="Sisk P."/>
            <person name="Stolte C."/>
            <person name="Zeng Q."/>
            <person name="Eisenstadt E."/>
            <person name="Fraser-Liggett C."/>
            <person name="Strausberg R."/>
            <person name="Galagan J."/>
            <person name="Birren B."/>
            <person name="Collins F.H."/>
        </authorList>
    </citation>
    <scope>NUCLEOTIDE SEQUENCE [LARGE SCALE GENOMIC DNA]</scope>
    <source>
        <strain evidence="2">JHB</strain>
    </source>
</reference>
<dbReference type="HOGENOM" id="CLU_2075443_0_0_1"/>
<dbReference type="KEGG" id="cqu:CpipJ_CPIJ008828"/>
<gene>
    <name evidence="3" type="primary">6041460</name>
    <name evidence="2" type="ORF">CpipJ_CPIJ008828</name>
</gene>
<evidence type="ECO:0000256" key="1">
    <source>
        <dbReference type="SAM" id="MobiDB-lite"/>
    </source>
</evidence>
<organism>
    <name type="scientific">Culex quinquefasciatus</name>
    <name type="common">Southern house mosquito</name>
    <name type="synonym">Culex pungens</name>
    <dbReference type="NCBI Taxonomy" id="7176"/>
    <lineage>
        <taxon>Eukaryota</taxon>
        <taxon>Metazoa</taxon>
        <taxon>Ecdysozoa</taxon>
        <taxon>Arthropoda</taxon>
        <taxon>Hexapoda</taxon>
        <taxon>Insecta</taxon>
        <taxon>Pterygota</taxon>
        <taxon>Neoptera</taxon>
        <taxon>Endopterygota</taxon>
        <taxon>Diptera</taxon>
        <taxon>Nematocera</taxon>
        <taxon>Culicoidea</taxon>
        <taxon>Culicidae</taxon>
        <taxon>Culicinae</taxon>
        <taxon>Culicini</taxon>
        <taxon>Culex</taxon>
        <taxon>Culex</taxon>
    </lineage>
</organism>
<dbReference type="EMBL" id="DS232029">
    <property type="protein sequence ID" value="EDS32498.1"/>
    <property type="molecule type" value="Genomic_DNA"/>
</dbReference>
<protein>
    <submittedName>
        <fullName evidence="2 3">Ribosome biogenesis regulatory protein</fullName>
    </submittedName>
</protein>
<evidence type="ECO:0000313" key="2">
    <source>
        <dbReference type="EMBL" id="EDS32498.1"/>
    </source>
</evidence>
<accession>B0WPT3</accession>